<keyword evidence="4" id="KW-1185">Reference proteome</keyword>
<gene>
    <name evidence="3" type="ORF">H8K33_14650</name>
</gene>
<evidence type="ECO:0000256" key="1">
    <source>
        <dbReference type="ARBA" id="ARBA00008580"/>
    </source>
</evidence>
<proteinExistence type="inferred from homology"/>
<dbReference type="RefSeq" id="WP_186891795.1">
    <property type="nucleotide sequence ID" value="NZ_JACOFU010000006.1"/>
</dbReference>
<dbReference type="InterPro" id="IPR038296">
    <property type="entry name" value="ParD_sf"/>
</dbReference>
<dbReference type="SUPFAM" id="SSF47598">
    <property type="entry name" value="Ribbon-helix-helix"/>
    <property type="match status" value="1"/>
</dbReference>
<protein>
    <submittedName>
        <fullName evidence="3">Type II toxin-antitoxin system ParD family antitoxin</fullName>
    </submittedName>
</protein>
<dbReference type="InterPro" id="IPR010985">
    <property type="entry name" value="Ribbon_hlx_hlx"/>
</dbReference>
<dbReference type="EMBL" id="JACOFU010000006">
    <property type="protein sequence ID" value="MBC3832746.1"/>
    <property type="molecule type" value="Genomic_DNA"/>
</dbReference>
<comment type="caution">
    <text evidence="3">The sequence shown here is derived from an EMBL/GenBank/DDBJ whole genome shotgun (WGS) entry which is preliminary data.</text>
</comment>
<evidence type="ECO:0000313" key="3">
    <source>
        <dbReference type="EMBL" id="MBC3832746.1"/>
    </source>
</evidence>
<sequence>MSTMNISLPEPLKNFVDTQVAQGHYGTSSEYVRELIRKDQERQQLRALLIEGAESQVIGQFDQNYFDGLRSIIKNSKSK</sequence>
<dbReference type="PANTHER" id="PTHR36582:SF2">
    <property type="entry name" value="ANTITOXIN PARD"/>
    <property type="match status" value="1"/>
</dbReference>
<keyword evidence="2" id="KW-1277">Toxin-antitoxin system</keyword>
<dbReference type="Pfam" id="PF03693">
    <property type="entry name" value="ParD_antitoxin"/>
    <property type="match status" value="1"/>
</dbReference>
<reference evidence="3 4" key="1">
    <citation type="submission" date="2020-08" db="EMBL/GenBank/DDBJ databases">
        <title>Novel species isolated from subtropical streams in China.</title>
        <authorList>
            <person name="Lu H."/>
        </authorList>
    </citation>
    <scope>NUCLEOTIDE SEQUENCE [LARGE SCALE GENOMIC DNA]</scope>
    <source>
        <strain evidence="3 4">KCTC 52442</strain>
    </source>
</reference>
<name>A0ABR6XTH6_9BURK</name>
<dbReference type="CDD" id="cd22231">
    <property type="entry name" value="RHH_NikR_HicB-like"/>
    <property type="match status" value="1"/>
</dbReference>
<dbReference type="PANTHER" id="PTHR36582">
    <property type="entry name" value="ANTITOXIN PARD"/>
    <property type="match status" value="1"/>
</dbReference>
<dbReference type="Gene3D" id="6.10.10.120">
    <property type="entry name" value="Antitoxin ParD1-like"/>
    <property type="match status" value="1"/>
</dbReference>
<comment type="similarity">
    <text evidence="1">Belongs to the ParD antitoxin family.</text>
</comment>
<accession>A0ABR6XTH6</accession>
<dbReference type="InterPro" id="IPR022789">
    <property type="entry name" value="ParD"/>
</dbReference>
<dbReference type="Proteomes" id="UP000643610">
    <property type="component" value="Unassembled WGS sequence"/>
</dbReference>
<evidence type="ECO:0000256" key="2">
    <source>
        <dbReference type="ARBA" id="ARBA00022649"/>
    </source>
</evidence>
<evidence type="ECO:0000313" key="4">
    <source>
        <dbReference type="Proteomes" id="UP000643610"/>
    </source>
</evidence>
<dbReference type="NCBIfam" id="TIGR02606">
    <property type="entry name" value="antidote_CC2985"/>
    <property type="match status" value="1"/>
</dbReference>
<organism evidence="3 4">
    <name type="scientific">Undibacterium amnicola</name>
    <dbReference type="NCBI Taxonomy" id="1834038"/>
    <lineage>
        <taxon>Bacteria</taxon>
        <taxon>Pseudomonadati</taxon>
        <taxon>Pseudomonadota</taxon>
        <taxon>Betaproteobacteria</taxon>
        <taxon>Burkholderiales</taxon>
        <taxon>Oxalobacteraceae</taxon>
        <taxon>Undibacterium</taxon>
    </lineage>
</organism>